<keyword evidence="1 4" id="KW-0808">Transferase</keyword>
<dbReference type="PANTHER" id="PTHR44068:SF1">
    <property type="entry name" value="HYPOTHETICAL LOC100005854"/>
    <property type="match status" value="1"/>
</dbReference>
<evidence type="ECO:0000256" key="2">
    <source>
        <dbReference type="SAM" id="MobiDB-lite"/>
    </source>
</evidence>
<gene>
    <name evidence="4" type="ORF">DXN04_12920</name>
</gene>
<reference evidence="4 5" key="1">
    <citation type="submission" date="2018-08" db="EMBL/GenBank/DDBJ databases">
        <title>Chitinophaga sp. K20C18050901, a novel bacterium isolated from forest soil.</title>
        <authorList>
            <person name="Wang C."/>
        </authorList>
    </citation>
    <scope>NUCLEOTIDE SEQUENCE [LARGE SCALE GENOMIC DNA]</scope>
    <source>
        <strain evidence="4 5">K20C18050901</strain>
    </source>
</reference>
<dbReference type="CDD" id="cd02440">
    <property type="entry name" value="AdoMet_MTases"/>
    <property type="match status" value="1"/>
</dbReference>
<dbReference type="Pfam" id="PF08241">
    <property type="entry name" value="Methyltransf_11"/>
    <property type="match status" value="1"/>
</dbReference>
<dbReference type="PANTHER" id="PTHR44068">
    <property type="entry name" value="ZGC:194242"/>
    <property type="match status" value="1"/>
</dbReference>
<accession>A0A3E1P1X2</accession>
<dbReference type="Gene3D" id="3.40.50.150">
    <property type="entry name" value="Vaccinia Virus protein VP39"/>
    <property type="match status" value="1"/>
</dbReference>
<dbReference type="GO" id="GO:0003838">
    <property type="term" value="F:sterol 24-C-methyltransferase activity"/>
    <property type="evidence" value="ECO:0007669"/>
    <property type="project" value="TreeGrafter"/>
</dbReference>
<feature type="domain" description="Methyltransferase type 11" evidence="3">
    <location>
        <begin position="54"/>
        <end position="152"/>
    </location>
</feature>
<proteinExistence type="predicted"/>
<organism evidence="4 5">
    <name type="scientific">Chitinophaga silvisoli</name>
    <dbReference type="NCBI Taxonomy" id="2291814"/>
    <lineage>
        <taxon>Bacteria</taxon>
        <taxon>Pseudomonadati</taxon>
        <taxon>Bacteroidota</taxon>
        <taxon>Chitinophagia</taxon>
        <taxon>Chitinophagales</taxon>
        <taxon>Chitinophagaceae</taxon>
        <taxon>Chitinophaga</taxon>
    </lineage>
</organism>
<name>A0A3E1P1X2_9BACT</name>
<keyword evidence="5" id="KW-1185">Reference proteome</keyword>
<evidence type="ECO:0000259" key="3">
    <source>
        <dbReference type="Pfam" id="PF08241"/>
    </source>
</evidence>
<dbReference type="Proteomes" id="UP000261174">
    <property type="component" value="Unassembled WGS sequence"/>
</dbReference>
<dbReference type="AlphaFoldDB" id="A0A3E1P1X2"/>
<evidence type="ECO:0000313" key="5">
    <source>
        <dbReference type="Proteomes" id="UP000261174"/>
    </source>
</evidence>
<dbReference type="InterPro" id="IPR013216">
    <property type="entry name" value="Methyltransf_11"/>
</dbReference>
<dbReference type="InterPro" id="IPR050447">
    <property type="entry name" value="Erg6_SMT_methyltransf"/>
</dbReference>
<evidence type="ECO:0000256" key="1">
    <source>
        <dbReference type="ARBA" id="ARBA00022679"/>
    </source>
</evidence>
<dbReference type="EMBL" id="QTJV01000004">
    <property type="protein sequence ID" value="RFM34181.1"/>
    <property type="molecule type" value="Genomic_DNA"/>
</dbReference>
<protein>
    <submittedName>
        <fullName evidence="4">Class I SAM-dependent methyltransferase</fullName>
    </submittedName>
</protein>
<sequence>MEQKKMTAAEAAKQLRRPTGEDGVKMGVQMSKANRLIYEMTLDFLQLKAGDHVLELGLGNGHFIPALLEKENNIQYTGLDLSDVMVQEAIASNQDAIRTGRVQILEGTADRLPFAEEVFTKVFAVNVLYFWQPPAVTLQEIYRVLQPGAELVLAFRTKRTMEQLPFVDHGFTLYDTETVQEMLQNIGYSVSEILTTVEPPKPAADGSMLVQLENVCMRGVKKFK</sequence>
<keyword evidence="4" id="KW-0489">Methyltransferase</keyword>
<dbReference type="GO" id="GO:0016126">
    <property type="term" value="P:sterol biosynthetic process"/>
    <property type="evidence" value="ECO:0007669"/>
    <property type="project" value="TreeGrafter"/>
</dbReference>
<evidence type="ECO:0000313" key="4">
    <source>
        <dbReference type="EMBL" id="RFM34181.1"/>
    </source>
</evidence>
<comment type="caution">
    <text evidence="4">The sequence shown here is derived from an EMBL/GenBank/DDBJ whole genome shotgun (WGS) entry which is preliminary data.</text>
</comment>
<dbReference type="RefSeq" id="WP_116853771.1">
    <property type="nucleotide sequence ID" value="NZ_QTJV01000004.1"/>
</dbReference>
<dbReference type="OrthoDB" id="9770553at2"/>
<dbReference type="InterPro" id="IPR029063">
    <property type="entry name" value="SAM-dependent_MTases_sf"/>
</dbReference>
<dbReference type="SUPFAM" id="SSF53335">
    <property type="entry name" value="S-adenosyl-L-methionine-dependent methyltransferases"/>
    <property type="match status" value="1"/>
</dbReference>
<dbReference type="GO" id="GO:0032259">
    <property type="term" value="P:methylation"/>
    <property type="evidence" value="ECO:0007669"/>
    <property type="project" value="UniProtKB-KW"/>
</dbReference>
<feature type="region of interest" description="Disordered" evidence="2">
    <location>
        <begin position="1"/>
        <end position="23"/>
    </location>
</feature>